<reference evidence="1 2" key="1">
    <citation type="submission" date="2017-03" db="EMBL/GenBank/DDBJ databases">
        <title>Sulfur activation and transportation mechanism of thermophilic Archaea Acidianus manzaensis YN-25.</title>
        <authorList>
            <person name="Ma Y."/>
            <person name="Yang Y."/>
            <person name="Xia J."/>
        </authorList>
    </citation>
    <scope>NUCLEOTIDE SEQUENCE [LARGE SCALE GENOMIC DNA]</scope>
    <source>
        <strain evidence="1 2">YN-25</strain>
    </source>
</reference>
<dbReference type="PANTHER" id="PTHR40267:SF1">
    <property type="entry name" value="BLR3294 PROTEIN"/>
    <property type="match status" value="1"/>
</dbReference>
<dbReference type="RefSeq" id="WP_148690592.1">
    <property type="nucleotide sequence ID" value="NZ_CP020477.1"/>
</dbReference>
<dbReference type="STRING" id="282676.B6F84_01570"/>
<dbReference type="Gene3D" id="3.40.50.1860">
    <property type="match status" value="2"/>
</dbReference>
<dbReference type="InterPro" id="IPR026286">
    <property type="entry name" value="MaiA/AMDase"/>
</dbReference>
<keyword evidence="2" id="KW-1185">Reference proteome</keyword>
<dbReference type="OrthoDB" id="41425at2157"/>
<sequence length="226" mass="25864">MPGGRARIGVILPSNNAAMEYDLWKMAPEGVTIHATRMKPTKGCEPQNVEEFRKEIYDAYYLLHEVSDIIIYGRTYGTHKHGNIIKEIIKDVVIPEEAVIEILRKLKVKKVWVGTPYIKERTLEEVQWIKNEGFEVTGYDGLGKIRGVDISNTPIFTIYRLVKRNLEDVMKADAVYIACTALSTFEASKYLYEDLNIPVITENTAAMWMTLQRLKISSNNIFGFKL</sequence>
<dbReference type="InterPro" id="IPR001920">
    <property type="entry name" value="Asp/Glu_race"/>
</dbReference>
<protein>
    <submittedName>
        <fullName evidence="1">Arylmalonate decarboxylase</fullName>
    </submittedName>
</protein>
<dbReference type="KEGG" id="aman:B6F84_01570"/>
<gene>
    <name evidence="1" type="ORF">B6F84_01570</name>
</gene>
<dbReference type="GO" id="GO:0016855">
    <property type="term" value="F:racemase and epimerase activity, acting on amino acids and derivatives"/>
    <property type="evidence" value="ECO:0007669"/>
    <property type="project" value="InterPro"/>
</dbReference>
<proteinExistence type="predicted"/>
<dbReference type="Pfam" id="PF17645">
    <property type="entry name" value="Amdase"/>
    <property type="match status" value="1"/>
</dbReference>
<dbReference type="GeneID" id="41589567"/>
<dbReference type="Proteomes" id="UP000193404">
    <property type="component" value="Chromosome"/>
</dbReference>
<dbReference type="EMBL" id="CP020477">
    <property type="protein sequence ID" value="ARM74841.1"/>
    <property type="molecule type" value="Genomic_DNA"/>
</dbReference>
<dbReference type="PANTHER" id="PTHR40267">
    <property type="entry name" value="BLR3294 PROTEIN"/>
    <property type="match status" value="1"/>
</dbReference>
<organism evidence="1 2">
    <name type="scientific">Acidianus manzaensis</name>
    <dbReference type="NCBI Taxonomy" id="282676"/>
    <lineage>
        <taxon>Archaea</taxon>
        <taxon>Thermoproteota</taxon>
        <taxon>Thermoprotei</taxon>
        <taxon>Sulfolobales</taxon>
        <taxon>Sulfolobaceae</taxon>
        <taxon>Acidianus</taxon>
    </lineage>
</organism>
<evidence type="ECO:0000313" key="2">
    <source>
        <dbReference type="Proteomes" id="UP000193404"/>
    </source>
</evidence>
<accession>A0A1W6JX20</accession>
<name>A0A1W6JX20_9CREN</name>
<dbReference type="AlphaFoldDB" id="A0A1W6JX20"/>
<evidence type="ECO:0000313" key="1">
    <source>
        <dbReference type="EMBL" id="ARM74841.1"/>
    </source>
</evidence>